<dbReference type="Proteomes" id="UP000830401">
    <property type="component" value="Plasmid unnamed3"/>
</dbReference>
<evidence type="ECO:0000256" key="2">
    <source>
        <dbReference type="SAM" id="SignalP"/>
    </source>
</evidence>
<keyword evidence="3" id="KW-0614">Plasmid</keyword>
<keyword evidence="1" id="KW-0812">Transmembrane</keyword>
<name>A0ABY4GDR5_9BACT</name>
<accession>A0ABY4GDR5</accession>
<dbReference type="EMBL" id="CP095064">
    <property type="protein sequence ID" value="UOQ69023.1"/>
    <property type="molecule type" value="Genomic_DNA"/>
</dbReference>
<feature type="transmembrane region" description="Helical" evidence="1">
    <location>
        <begin position="107"/>
        <end position="126"/>
    </location>
</feature>
<gene>
    <name evidence="3" type="ORF">MUN86_26330</name>
</gene>
<feature type="signal peptide" evidence="2">
    <location>
        <begin position="1"/>
        <end position="22"/>
    </location>
</feature>
<keyword evidence="1" id="KW-0472">Membrane</keyword>
<sequence length="165" mass="17419">MRYPLLLVGGLLSGLLALPLHAQTAPDATARTARPVLALVPNREDSIQAIHHLFKARRRTGTWVMAGGATALTTIGILYAATSAFSSVVGAGYSLTNQPAPAEDNTGFVVAAGIVGAVTVIPAVSLKSRFSRQKEKALIQAYEQGQPLPAGLRSALQGKFFRRTR</sequence>
<evidence type="ECO:0000313" key="3">
    <source>
        <dbReference type="EMBL" id="UOQ69023.1"/>
    </source>
</evidence>
<keyword evidence="2" id="KW-0732">Signal</keyword>
<evidence type="ECO:0000313" key="4">
    <source>
        <dbReference type="Proteomes" id="UP000830401"/>
    </source>
</evidence>
<feature type="chain" id="PRO_5045582522" evidence="2">
    <location>
        <begin position="23"/>
        <end position="165"/>
    </location>
</feature>
<protein>
    <submittedName>
        <fullName evidence="3">Uncharacterized protein</fullName>
    </submittedName>
</protein>
<keyword evidence="4" id="KW-1185">Reference proteome</keyword>
<evidence type="ECO:0000256" key="1">
    <source>
        <dbReference type="SAM" id="Phobius"/>
    </source>
</evidence>
<keyword evidence="1" id="KW-1133">Transmembrane helix</keyword>
<proteinExistence type="predicted"/>
<geneLocation type="plasmid" evidence="3 4">
    <name>unnamed3</name>
</geneLocation>
<organism evidence="3 4">
    <name type="scientific">Hymenobacter volaticus</name>
    <dbReference type="NCBI Taxonomy" id="2932254"/>
    <lineage>
        <taxon>Bacteria</taxon>
        <taxon>Pseudomonadati</taxon>
        <taxon>Bacteroidota</taxon>
        <taxon>Cytophagia</taxon>
        <taxon>Cytophagales</taxon>
        <taxon>Hymenobacteraceae</taxon>
        <taxon>Hymenobacter</taxon>
    </lineage>
</organism>
<reference evidence="3" key="1">
    <citation type="submission" date="2022-04" db="EMBL/GenBank/DDBJ databases">
        <title>Hymenobacter sp. isolated from the air.</title>
        <authorList>
            <person name="Won M."/>
            <person name="Lee C.-M."/>
            <person name="Woen H.-Y."/>
            <person name="Kwon S.-W."/>
        </authorList>
    </citation>
    <scope>NUCLEOTIDE SEQUENCE</scope>
    <source>
        <strain evidence="3">5420S-77</strain>
        <plasmid evidence="3">unnamed3</plasmid>
    </source>
</reference>
<dbReference type="RefSeq" id="WP_245126775.1">
    <property type="nucleotide sequence ID" value="NZ_CP095064.1"/>
</dbReference>